<name>A0AAV9MV15_9EURO</name>
<comment type="caution">
    <text evidence="2">The sequence shown here is derived from an EMBL/GenBank/DDBJ whole genome shotgun (WGS) entry which is preliminary data.</text>
</comment>
<feature type="region of interest" description="Disordered" evidence="1">
    <location>
        <begin position="1"/>
        <end position="41"/>
    </location>
</feature>
<gene>
    <name evidence="2" type="ORF">LTR84_011343</name>
</gene>
<feature type="compositionally biased region" description="Acidic residues" evidence="1">
    <location>
        <begin position="289"/>
        <end position="311"/>
    </location>
</feature>
<evidence type="ECO:0000313" key="2">
    <source>
        <dbReference type="EMBL" id="KAK5043629.1"/>
    </source>
</evidence>
<evidence type="ECO:0000256" key="1">
    <source>
        <dbReference type="SAM" id="MobiDB-lite"/>
    </source>
</evidence>
<protein>
    <recommendedName>
        <fullName evidence="4">F-box domain-containing protein</fullName>
    </recommendedName>
</protein>
<dbReference type="EMBL" id="JAVRRD010000054">
    <property type="protein sequence ID" value="KAK5043629.1"/>
    <property type="molecule type" value="Genomic_DNA"/>
</dbReference>
<organism evidence="2 3">
    <name type="scientific">Exophiala bonariae</name>
    <dbReference type="NCBI Taxonomy" id="1690606"/>
    <lineage>
        <taxon>Eukaryota</taxon>
        <taxon>Fungi</taxon>
        <taxon>Dikarya</taxon>
        <taxon>Ascomycota</taxon>
        <taxon>Pezizomycotina</taxon>
        <taxon>Eurotiomycetes</taxon>
        <taxon>Chaetothyriomycetidae</taxon>
        <taxon>Chaetothyriales</taxon>
        <taxon>Herpotrichiellaceae</taxon>
        <taxon>Exophiala</taxon>
    </lineage>
</organism>
<dbReference type="GeneID" id="89979497"/>
<dbReference type="AlphaFoldDB" id="A0AAV9MV15"/>
<reference evidence="2 3" key="1">
    <citation type="submission" date="2023-08" db="EMBL/GenBank/DDBJ databases">
        <title>Black Yeasts Isolated from many extreme environments.</title>
        <authorList>
            <person name="Coleine C."/>
            <person name="Stajich J.E."/>
            <person name="Selbmann L."/>
        </authorList>
    </citation>
    <scope>NUCLEOTIDE SEQUENCE [LARGE SCALE GENOMIC DNA]</scope>
    <source>
        <strain evidence="2 3">CCFEE 5792</strain>
    </source>
</reference>
<dbReference type="RefSeq" id="XP_064700012.1">
    <property type="nucleotide sequence ID" value="XM_064854876.1"/>
</dbReference>
<evidence type="ECO:0000313" key="3">
    <source>
        <dbReference type="Proteomes" id="UP001358417"/>
    </source>
</evidence>
<accession>A0AAV9MV15</accession>
<keyword evidence="3" id="KW-1185">Reference proteome</keyword>
<feature type="region of interest" description="Disordered" evidence="1">
    <location>
        <begin position="282"/>
        <end position="336"/>
    </location>
</feature>
<evidence type="ECO:0008006" key="4">
    <source>
        <dbReference type="Google" id="ProtNLM"/>
    </source>
</evidence>
<sequence>MNIDQGYEGDDESDGEPRKKKPRTIGTHTPKSSDASDHVGTVNKADENGICNARKLKVDFLDLPAEIRKKLYDIWWDESPKDFSKTGWNMCRRCTKIINSNYGGESARWKEMPCPCIPKEVYPLSLRLVCKQLWRESTPYFLRFQRASVLRINFQDNFEDGEAPLDHGRVRSDCYVETEWTLGGCRKEQQGSYDDDFAVTWHPEKWFTMAGPITPRKPLLKGDESDLLPADSPVITKDALSVLAWGTQLMSRLKSMPLKEKEALLNFYHRCTVAAADSNNVEIVSDPQVNDDEGEEEDSDTQSDSYSDSDGDFVGSNLGLTRSKSRGRKAGKEDEISDGIRPCCTCICWRTGVQLHSSLLAKACQTTIRHRIQANMPAS</sequence>
<proteinExistence type="predicted"/>
<dbReference type="Proteomes" id="UP001358417">
    <property type="component" value="Unassembled WGS sequence"/>
</dbReference>